<dbReference type="PROSITE" id="PS50928">
    <property type="entry name" value="ABC_TM1"/>
    <property type="match status" value="1"/>
</dbReference>
<feature type="domain" description="ABC transmembrane type-1" evidence="8">
    <location>
        <begin position="89"/>
        <end position="278"/>
    </location>
</feature>
<dbReference type="Gene3D" id="1.10.3720.10">
    <property type="entry name" value="MetI-like"/>
    <property type="match status" value="1"/>
</dbReference>
<keyword evidence="5 7" id="KW-1133">Transmembrane helix</keyword>
<dbReference type="PANTHER" id="PTHR43386">
    <property type="entry name" value="OLIGOPEPTIDE TRANSPORT SYSTEM PERMEASE PROTEIN APPC"/>
    <property type="match status" value="1"/>
</dbReference>
<dbReference type="InterPro" id="IPR035906">
    <property type="entry name" value="MetI-like_sf"/>
</dbReference>
<evidence type="ECO:0000256" key="1">
    <source>
        <dbReference type="ARBA" id="ARBA00004651"/>
    </source>
</evidence>
<comment type="similarity">
    <text evidence="7">Belongs to the binding-protein-dependent transport system permease family.</text>
</comment>
<evidence type="ECO:0000259" key="8">
    <source>
        <dbReference type="PROSITE" id="PS50928"/>
    </source>
</evidence>
<keyword evidence="10" id="KW-1185">Reference proteome</keyword>
<keyword evidence="3" id="KW-1003">Cell membrane</keyword>
<feature type="transmembrane region" description="Helical" evidence="7">
    <location>
        <begin position="255"/>
        <end position="273"/>
    </location>
</feature>
<name>A0ABN3B8R3_9MICO</name>
<evidence type="ECO:0000256" key="5">
    <source>
        <dbReference type="ARBA" id="ARBA00022989"/>
    </source>
</evidence>
<evidence type="ECO:0000256" key="3">
    <source>
        <dbReference type="ARBA" id="ARBA00022475"/>
    </source>
</evidence>
<proteinExistence type="inferred from homology"/>
<dbReference type="Proteomes" id="UP001501084">
    <property type="component" value="Unassembled WGS sequence"/>
</dbReference>
<sequence>MTAIDVSAARAVPPTGARAWSWRALRRPGIIVPALVLLIALAWAVAPGLFTSVNPTASVGPALQAPSSEHWFGTDATGRDLYARVIYGASQSISAALIAVLVGLVAGSLIGITAGAIGGWVDETLMRVVDVLLAIPTLLLSLSIVILLGFGTANAAIAVGATSIAVFARLSRSQVVSVRASEFVEAAYGSGGTFFGVLWRHILPNSLTAVIALAALQLGSAILQISTLGFLGYGAPPPTPEWGLLIAEGRNYLATSWWLTVLPGIVVVFVVLASNRLSRAISDGGNA</sequence>
<evidence type="ECO:0000256" key="7">
    <source>
        <dbReference type="RuleBase" id="RU363032"/>
    </source>
</evidence>
<dbReference type="SUPFAM" id="SSF161098">
    <property type="entry name" value="MetI-like"/>
    <property type="match status" value="1"/>
</dbReference>
<dbReference type="EMBL" id="BAAAOP010000012">
    <property type="protein sequence ID" value="GAA2190284.1"/>
    <property type="molecule type" value="Genomic_DNA"/>
</dbReference>
<dbReference type="InterPro" id="IPR050366">
    <property type="entry name" value="BP-dependent_transpt_permease"/>
</dbReference>
<evidence type="ECO:0000313" key="10">
    <source>
        <dbReference type="Proteomes" id="UP001501084"/>
    </source>
</evidence>
<accession>A0ABN3B8R3</accession>
<dbReference type="InterPro" id="IPR000515">
    <property type="entry name" value="MetI-like"/>
</dbReference>
<evidence type="ECO:0000256" key="2">
    <source>
        <dbReference type="ARBA" id="ARBA00022448"/>
    </source>
</evidence>
<dbReference type="PANTHER" id="PTHR43386:SF1">
    <property type="entry name" value="D,D-DIPEPTIDE TRANSPORT SYSTEM PERMEASE PROTEIN DDPC-RELATED"/>
    <property type="match status" value="1"/>
</dbReference>
<keyword evidence="4 7" id="KW-0812">Transmembrane</keyword>
<comment type="subcellular location">
    <subcellularLocation>
        <location evidence="1 7">Cell membrane</location>
        <topology evidence="1 7">Multi-pass membrane protein</topology>
    </subcellularLocation>
</comment>
<organism evidence="9 10">
    <name type="scientific">Leucobacter alluvii</name>
    <dbReference type="NCBI Taxonomy" id="340321"/>
    <lineage>
        <taxon>Bacteria</taxon>
        <taxon>Bacillati</taxon>
        <taxon>Actinomycetota</taxon>
        <taxon>Actinomycetes</taxon>
        <taxon>Micrococcales</taxon>
        <taxon>Microbacteriaceae</taxon>
        <taxon>Leucobacter</taxon>
    </lineage>
</organism>
<keyword evidence="6 7" id="KW-0472">Membrane</keyword>
<evidence type="ECO:0000256" key="4">
    <source>
        <dbReference type="ARBA" id="ARBA00022692"/>
    </source>
</evidence>
<dbReference type="Pfam" id="PF00528">
    <property type="entry name" value="BPD_transp_1"/>
    <property type="match status" value="1"/>
</dbReference>
<dbReference type="RefSeq" id="WP_346058605.1">
    <property type="nucleotide sequence ID" value="NZ_BAAAOP010000012.1"/>
</dbReference>
<dbReference type="CDD" id="cd06261">
    <property type="entry name" value="TM_PBP2"/>
    <property type="match status" value="1"/>
</dbReference>
<reference evidence="9 10" key="1">
    <citation type="journal article" date="2019" name="Int. J. Syst. Evol. Microbiol.">
        <title>The Global Catalogue of Microorganisms (GCM) 10K type strain sequencing project: providing services to taxonomists for standard genome sequencing and annotation.</title>
        <authorList>
            <consortium name="The Broad Institute Genomics Platform"/>
            <consortium name="The Broad Institute Genome Sequencing Center for Infectious Disease"/>
            <person name="Wu L."/>
            <person name="Ma J."/>
        </authorList>
    </citation>
    <scope>NUCLEOTIDE SEQUENCE [LARGE SCALE GENOMIC DNA]</scope>
    <source>
        <strain evidence="9 10">JCM 14919</strain>
    </source>
</reference>
<keyword evidence="2 7" id="KW-0813">Transport</keyword>
<evidence type="ECO:0000313" key="9">
    <source>
        <dbReference type="EMBL" id="GAA2190284.1"/>
    </source>
</evidence>
<feature type="transmembrane region" description="Helical" evidence="7">
    <location>
        <begin position="30"/>
        <end position="50"/>
    </location>
</feature>
<comment type="caution">
    <text evidence="9">The sequence shown here is derived from an EMBL/GenBank/DDBJ whole genome shotgun (WGS) entry which is preliminary data.</text>
</comment>
<feature type="transmembrane region" description="Helical" evidence="7">
    <location>
        <begin position="93"/>
        <end position="121"/>
    </location>
</feature>
<feature type="transmembrane region" description="Helical" evidence="7">
    <location>
        <begin position="128"/>
        <end position="147"/>
    </location>
</feature>
<gene>
    <name evidence="9" type="ORF">GCM10009786_26960</name>
</gene>
<evidence type="ECO:0000256" key="6">
    <source>
        <dbReference type="ARBA" id="ARBA00023136"/>
    </source>
</evidence>
<protein>
    <submittedName>
        <fullName evidence="9">ABC transporter permease</fullName>
    </submittedName>
</protein>
<feature type="transmembrane region" description="Helical" evidence="7">
    <location>
        <begin position="210"/>
        <end position="235"/>
    </location>
</feature>